<keyword evidence="11" id="KW-1185">Reference proteome</keyword>
<evidence type="ECO:0000256" key="6">
    <source>
        <dbReference type="ARBA" id="ARBA00022927"/>
    </source>
</evidence>
<reference evidence="10" key="1">
    <citation type="submission" date="2022-11" db="EMBL/GenBank/DDBJ databases">
        <authorList>
            <person name="Petersen C."/>
        </authorList>
    </citation>
    <scope>NUCLEOTIDE SEQUENCE</scope>
    <source>
        <strain evidence="10">IBT 34128</strain>
    </source>
</reference>
<keyword evidence="4 9" id="KW-0812">Transmembrane</keyword>
<evidence type="ECO:0000313" key="10">
    <source>
        <dbReference type="EMBL" id="KAJ5114261.1"/>
    </source>
</evidence>
<organism evidence="10 11">
    <name type="scientific">Penicillium alfredii</name>
    <dbReference type="NCBI Taxonomy" id="1506179"/>
    <lineage>
        <taxon>Eukaryota</taxon>
        <taxon>Fungi</taxon>
        <taxon>Dikarya</taxon>
        <taxon>Ascomycota</taxon>
        <taxon>Pezizomycotina</taxon>
        <taxon>Eurotiomycetes</taxon>
        <taxon>Eurotiomycetidae</taxon>
        <taxon>Eurotiales</taxon>
        <taxon>Aspergillaceae</taxon>
        <taxon>Penicillium</taxon>
    </lineage>
</organism>
<evidence type="ECO:0000256" key="1">
    <source>
        <dbReference type="ARBA" id="ARBA00004141"/>
    </source>
</evidence>
<feature type="transmembrane region" description="Helical" evidence="9">
    <location>
        <begin position="12"/>
        <end position="45"/>
    </location>
</feature>
<proteinExistence type="inferred from homology"/>
<keyword evidence="5" id="KW-0571">Peptide transport</keyword>
<dbReference type="PANTHER" id="PTHR22601">
    <property type="entry name" value="ISP4 LIKE PROTEIN"/>
    <property type="match status" value="1"/>
</dbReference>
<dbReference type="GeneID" id="81389772"/>
<keyword evidence="3" id="KW-0813">Transport</keyword>
<evidence type="ECO:0000256" key="4">
    <source>
        <dbReference type="ARBA" id="ARBA00022692"/>
    </source>
</evidence>
<keyword evidence="7 9" id="KW-1133">Transmembrane helix</keyword>
<comment type="subcellular location">
    <subcellularLocation>
        <location evidence="1">Membrane</location>
        <topology evidence="1">Multi-pass membrane protein</topology>
    </subcellularLocation>
</comment>
<dbReference type="AlphaFoldDB" id="A0A9W9G904"/>
<evidence type="ECO:0000256" key="3">
    <source>
        <dbReference type="ARBA" id="ARBA00022448"/>
    </source>
</evidence>
<evidence type="ECO:0000256" key="8">
    <source>
        <dbReference type="ARBA" id="ARBA00023136"/>
    </source>
</evidence>
<name>A0A9W9G904_9EURO</name>
<comment type="similarity">
    <text evidence="2">Belongs to the oligopeptide OPT transporter family.</text>
</comment>
<evidence type="ECO:0000256" key="5">
    <source>
        <dbReference type="ARBA" id="ARBA00022856"/>
    </source>
</evidence>
<dbReference type="EMBL" id="JAPMSZ010000001">
    <property type="protein sequence ID" value="KAJ5114261.1"/>
    <property type="molecule type" value="Genomic_DNA"/>
</dbReference>
<accession>A0A9W9G904</accession>
<dbReference type="GO" id="GO:0035673">
    <property type="term" value="F:oligopeptide transmembrane transporter activity"/>
    <property type="evidence" value="ECO:0007669"/>
    <property type="project" value="InterPro"/>
</dbReference>
<comment type="caution">
    <text evidence="10">The sequence shown here is derived from an EMBL/GenBank/DDBJ whole genome shotgun (WGS) entry which is preliminary data.</text>
</comment>
<dbReference type="Pfam" id="PF03169">
    <property type="entry name" value="OPT"/>
    <property type="match status" value="1"/>
</dbReference>
<evidence type="ECO:0000313" key="11">
    <source>
        <dbReference type="Proteomes" id="UP001141434"/>
    </source>
</evidence>
<dbReference type="InterPro" id="IPR004648">
    <property type="entry name" value="Oligpept_transpt"/>
</dbReference>
<feature type="transmembrane region" description="Helical" evidence="9">
    <location>
        <begin position="98"/>
        <end position="121"/>
    </location>
</feature>
<dbReference type="GO" id="GO:0016020">
    <property type="term" value="C:membrane"/>
    <property type="evidence" value="ECO:0007669"/>
    <property type="project" value="UniProtKB-SubCell"/>
</dbReference>
<keyword evidence="8 9" id="KW-0472">Membrane</keyword>
<feature type="transmembrane region" description="Helical" evidence="9">
    <location>
        <begin position="141"/>
        <end position="159"/>
    </location>
</feature>
<dbReference type="NCBIfam" id="TIGR00728">
    <property type="entry name" value="OPT_sfam"/>
    <property type="match status" value="1"/>
</dbReference>
<dbReference type="OrthoDB" id="9986677at2759"/>
<dbReference type="InterPro" id="IPR004813">
    <property type="entry name" value="OPT"/>
</dbReference>
<evidence type="ECO:0000256" key="9">
    <source>
        <dbReference type="SAM" id="Phobius"/>
    </source>
</evidence>
<keyword evidence="6" id="KW-0653">Protein transport</keyword>
<dbReference type="GO" id="GO:0015031">
    <property type="term" value="P:protein transport"/>
    <property type="evidence" value="ECO:0007669"/>
    <property type="project" value="UniProtKB-KW"/>
</dbReference>
<dbReference type="RefSeq" id="XP_056515454.1">
    <property type="nucleotide sequence ID" value="XM_056650604.1"/>
</dbReference>
<protein>
    <submittedName>
        <fullName evidence="10">Uncharacterized protein</fullName>
    </submittedName>
</protein>
<feature type="transmembrane region" description="Helical" evidence="9">
    <location>
        <begin position="310"/>
        <end position="333"/>
    </location>
</feature>
<gene>
    <name evidence="10" type="ORF">NUU61_000020</name>
</gene>
<evidence type="ECO:0000256" key="2">
    <source>
        <dbReference type="ARBA" id="ARBA00008807"/>
    </source>
</evidence>
<feature type="transmembrane region" description="Helical" evidence="9">
    <location>
        <begin position="244"/>
        <end position="267"/>
    </location>
</feature>
<feature type="transmembrane region" description="Helical" evidence="9">
    <location>
        <begin position="205"/>
        <end position="224"/>
    </location>
</feature>
<sequence length="403" mass="45464">MAAHKIPGSQISYVGSLLLIPSWAILNVSVSLVFWIWIVAVAGYYTNMWNTGYLPFQSSKVFDNTGNVYKVKKIVDAATGYKLDVNKYLAYSPVYMPITYALNMFGFSFATLSALLIWIILEHRHVMADPKVEHWNAELKWYGVLLACAVALVFYPPVIHPAPLFTLGVPLTHNQLAIVYATSNLKINIDIFCRIVAGFVFEGQVLANIWFFDLGYITTIKGLYFAQDMKLAYYCHAKIPQRKLFLVQCVGIIVGPLSSLGVLNWALNHIGGICTSDAPNGFSCPFSSTHFNTSLIWGAVGPRRYFSNHVGYLALLYFFIIGAILPIPVYFLSRRYPDSSWRRVHIPLFIGGLKHLPPATGMNYGSWAVVGLAFGWVIRHWFHSWWKYLRLERLCASPTARGR</sequence>
<reference evidence="10" key="2">
    <citation type="journal article" date="2023" name="IMA Fungus">
        <title>Comparative genomic study of the Penicillium genus elucidates a diverse pangenome and 15 lateral gene transfer events.</title>
        <authorList>
            <person name="Petersen C."/>
            <person name="Sorensen T."/>
            <person name="Nielsen M.R."/>
            <person name="Sondergaard T.E."/>
            <person name="Sorensen J.L."/>
            <person name="Fitzpatrick D.A."/>
            <person name="Frisvad J.C."/>
            <person name="Nielsen K.L."/>
        </authorList>
    </citation>
    <scope>NUCLEOTIDE SEQUENCE</scope>
    <source>
        <strain evidence="10">IBT 34128</strain>
    </source>
</reference>
<evidence type="ECO:0000256" key="7">
    <source>
        <dbReference type="ARBA" id="ARBA00022989"/>
    </source>
</evidence>
<dbReference type="Proteomes" id="UP001141434">
    <property type="component" value="Unassembled WGS sequence"/>
</dbReference>